<proteinExistence type="predicted"/>
<dbReference type="InterPro" id="IPR053191">
    <property type="entry name" value="DcsG_Biosynth_Enzyme"/>
</dbReference>
<evidence type="ECO:0000313" key="3">
    <source>
        <dbReference type="EMBL" id="ANB18526.1"/>
    </source>
</evidence>
<feature type="domain" description="ATP-grasp" evidence="2">
    <location>
        <begin position="96"/>
        <end position="297"/>
    </location>
</feature>
<dbReference type="GO" id="GO:0005524">
    <property type="term" value="F:ATP binding"/>
    <property type="evidence" value="ECO:0007669"/>
    <property type="project" value="UniProtKB-UniRule"/>
</dbReference>
<gene>
    <name evidence="3" type="ORF">I596_2523</name>
</gene>
<dbReference type="RefSeq" id="WP_067648076.1">
    <property type="nucleotide sequence ID" value="NZ_CP015249.1"/>
</dbReference>
<keyword evidence="1" id="KW-0067">ATP-binding</keyword>
<sequence>MSPRIALATARAARGLDEDMAPLLAALQAAGARPSAVDWDDPSVDWAAFDLVLPRSTWDYSERLPAFMDWLGAVGACTRLLNPVPVLRWNIDKHYLATLAAAGVAIVPSRFVEPGDDAAAHLDALLAAHPASADVVVKPAVGAGSRDAERHPRTARAAALAHIGRLLAAGRSALLQPYLDGVDARGETALVHFDGIFSHAIRKGPLLHRAAPATQALFAAEDIRARAADADEQALARQVLAALPFDSAPVYARVDLIRADDGTPCLLELELIEPSLFLDHAPAAAARFAACLMRHLAR</sequence>
<evidence type="ECO:0000256" key="1">
    <source>
        <dbReference type="PROSITE-ProRule" id="PRU00409"/>
    </source>
</evidence>
<dbReference type="KEGG" id="dko:I596_2523"/>
<dbReference type="Gene3D" id="3.30.470.20">
    <property type="entry name" value="ATP-grasp fold, B domain"/>
    <property type="match status" value="1"/>
</dbReference>
<accession>A0A167H1R1</accession>
<dbReference type="STRING" id="1300342.I596_2523"/>
<dbReference type="Proteomes" id="UP000076830">
    <property type="component" value="Chromosome"/>
</dbReference>
<dbReference type="OrthoDB" id="3373978at2"/>
<keyword evidence="1" id="KW-0547">Nucleotide-binding</keyword>
<dbReference type="PANTHER" id="PTHR39217:SF1">
    <property type="entry name" value="GLUTATHIONE SYNTHETASE"/>
    <property type="match status" value="1"/>
</dbReference>
<dbReference type="EMBL" id="CP015249">
    <property type="protein sequence ID" value="ANB18526.1"/>
    <property type="molecule type" value="Genomic_DNA"/>
</dbReference>
<dbReference type="GO" id="GO:0046872">
    <property type="term" value="F:metal ion binding"/>
    <property type="evidence" value="ECO:0007669"/>
    <property type="project" value="InterPro"/>
</dbReference>
<dbReference type="PANTHER" id="PTHR39217">
    <property type="match status" value="1"/>
</dbReference>
<dbReference type="SUPFAM" id="SSF56059">
    <property type="entry name" value="Glutathione synthetase ATP-binding domain-like"/>
    <property type="match status" value="1"/>
</dbReference>
<dbReference type="PROSITE" id="PS50975">
    <property type="entry name" value="ATP_GRASP"/>
    <property type="match status" value="1"/>
</dbReference>
<evidence type="ECO:0000313" key="4">
    <source>
        <dbReference type="Proteomes" id="UP000076830"/>
    </source>
</evidence>
<reference evidence="3 4" key="1">
    <citation type="submission" date="2016-04" db="EMBL/GenBank/DDBJ databases">
        <title>Complete genome sequence of Dokdonella koreensis DS-123T.</title>
        <authorList>
            <person name="Kim J.F."/>
            <person name="Lee H."/>
            <person name="Kwak M.-J."/>
        </authorList>
    </citation>
    <scope>NUCLEOTIDE SEQUENCE [LARGE SCALE GENOMIC DNA]</scope>
    <source>
        <strain evidence="3 4">DS-123</strain>
    </source>
</reference>
<evidence type="ECO:0000259" key="2">
    <source>
        <dbReference type="PROSITE" id="PS50975"/>
    </source>
</evidence>
<dbReference type="PATRIC" id="fig|1300342.3.peg.2459"/>
<protein>
    <recommendedName>
        <fullName evidence="2">ATP-grasp domain-containing protein</fullName>
    </recommendedName>
</protein>
<dbReference type="InterPro" id="IPR011761">
    <property type="entry name" value="ATP-grasp"/>
</dbReference>
<organism evidence="3 4">
    <name type="scientific">Dokdonella koreensis DS-123</name>
    <dbReference type="NCBI Taxonomy" id="1300342"/>
    <lineage>
        <taxon>Bacteria</taxon>
        <taxon>Pseudomonadati</taxon>
        <taxon>Pseudomonadota</taxon>
        <taxon>Gammaproteobacteria</taxon>
        <taxon>Lysobacterales</taxon>
        <taxon>Rhodanobacteraceae</taxon>
        <taxon>Dokdonella</taxon>
    </lineage>
</organism>
<dbReference type="AlphaFoldDB" id="A0A167H1R1"/>
<name>A0A167H1R1_9GAMM</name>
<keyword evidence="4" id="KW-1185">Reference proteome</keyword>